<sequence length="77" mass="9118">MLVELPFTGAKRQRRHTSRNLCHKQLRFLKHSFPLFIWQWQNPNLKPCTKLSSQIKPCQAKVIKDGIDFDLAKDLAW</sequence>
<dbReference type="EMBL" id="JAATIP010000315">
    <property type="protein sequence ID" value="KAF4352351.1"/>
    <property type="molecule type" value="Genomic_DNA"/>
</dbReference>
<evidence type="ECO:0000313" key="4">
    <source>
        <dbReference type="Proteomes" id="UP000583929"/>
    </source>
</evidence>
<comment type="caution">
    <text evidence="2">The sequence shown here is derived from an EMBL/GenBank/DDBJ whole genome shotgun (WGS) entry which is preliminary data.</text>
</comment>
<dbReference type="EMBL" id="JAATIQ010000019">
    <property type="protein sequence ID" value="KAF4400319.1"/>
    <property type="molecule type" value="Genomic_DNA"/>
</dbReference>
<gene>
    <name evidence="1" type="ORF">F8388_024463</name>
    <name evidence="2" type="ORF">G4B88_019528</name>
</gene>
<evidence type="ECO:0000313" key="1">
    <source>
        <dbReference type="EMBL" id="KAF4352351.1"/>
    </source>
</evidence>
<keyword evidence="4" id="KW-1185">Reference proteome</keyword>
<evidence type="ECO:0000313" key="3">
    <source>
        <dbReference type="Proteomes" id="UP000525078"/>
    </source>
</evidence>
<name>A0A7J6HZQ1_CANSA</name>
<organism evidence="2 4">
    <name type="scientific">Cannabis sativa</name>
    <name type="common">Hemp</name>
    <name type="synonym">Marijuana</name>
    <dbReference type="NCBI Taxonomy" id="3483"/>
    <lineage>
        <taxon>Eukaryota</taxon>
        <taxon>Viridiplantae</taxon>
        <taxon>Streptophyta</taxon>
        <taxon>Embryophyta</taxon>
        <taxon>Tracheophyta</taxon>
        <taxon>Spermatophyta</taxon>
        <taxon>Magnoliopsida</taxon>
        <taxon>eudicotyledons</taxon>
        <taxon>Gunneridae</taxon>
        <taxon>Pentapetalae</taxon>
        <taxon>rosids</taxon>
        <taxon>fabids</taxon>
        <taxon>Rosales</taxon>
        <taxon>Cannabaceae</taxon>
        <taxon>Cannabis</taxon>
    </lineage>
</organism>
<evidence type="ECO:0000313" key="2">
    <source>
        <dbReference type="EMBL" id="KAF4400319.1"/>
    </source>
</evidence>
<accession>A0A7J6HZQ1</accession>
<proteinExistence type="predicted"/>
<reference evidence="3 4" key="1">
    <citation type="journal article" date="2020" name="bioRxiv">
        <title>Sequence and annotation of 42 cannabis genomes reveals extensive copy number variation in cannabinoid synthesis and pathogen resistance genes.</title>
        <authorList>
            <person name="Mckernan K.J."/>
            <person name="Helbert Y."/>
            <person name="Kane L.T."/>
            <person name="Ebling H."/>
            <person name="Zhang L."/>
            <person name="Liu B."/>
            <person name="Eaton Z."/>
            <person name="Mclaughlin S."/>
            <person name="Kingan S."/>
            <person name="Baybayan P."/>
            <person name="Concepcion G."/>
            <person name="Jordan M."/>
            <person name="Riva A."/>
            <person name="Barbazuk W."/>
            <person name="Harkins T."/>
        </authorList>
    </citation>
    <scope>NUCLEOTIDE SEQUENCE [LARGE SCALE GENOMIC DNA]</scope>
    <source>
        <strain evidence="3 4">cv. Jamaican Lion 4</strain>
        <strain evidence="2">Father</strain>
        <strain evidence="1">Mother</strain>
        <tissue evidence="2">Leaf</tissue>
    </source>
</reference>
<dbReference type="Proteomes" id="UP000525078">
    <property type="component" value="Unassembled WGS sequence"/>
</dbReference>
<protein>
    <submittedName>
        <fullName evidence="2">Uncharacterized protein</fullName>
    </submittedName>
</protein>
<dbReference type="AlphaFoldDB" id="A0A7J6HZQ1"/>
<dbReference type="Proteomes" id="UP000583929">
    <property type="component" value="Unassembled WGS sequence"/>
</dbReference>